<accession>A0A330HZJ0</accession>
<feature type="region of interest" description="Disordered" evidence="1">
    <location>
        <begin position="120"/>
        <end position="160"/>
    </location>
</feature>
<dbReference type="InterPro" id="IPR013321">
    <property type="entry name" value="Arc_rbn_hlx_hlx"/>
</dbReference>
<dbReference type="SUPFAM" id="SSF47598">
    <property type="entry name" value="Ribbon-helix-helix"/>
    <property type="match status" value="1"/>
</dbReference>
<evidence type="ECO:0000313" key="4">
    <source>
        <dbReference type="Proteomes" id="UP000251558"/>
    </source>
</evidence>
<gene>
    <name evidence="3" type="ORF">DPM33_15070</name>
</gene>
<dbReference type="OrthoDB" id="6890552at2"/>
<dbReference type="InterPro" id="IPR005569">
    <property type="entry name" value="Arc_DNA-bd_dom"/>
</dbReference>
<evidence type="ECO:0000313" key="3">
    <source>
        <dbReference type="EMBL" id="RAZ90147.1"/>
    </source>
</evidence>
<dbReference type="InterPro" id="IPR010985">
    <property type="entry name" value="Ribbon_hlx_hlx"/>
</dbReference>
<dbReference type="RefSeq" id="WP_112098220.1">
    <property type="nucleotide sequence ID" value="NZ_QMBP01000006.1"/>
</dbReference>
<keyword evidence="4" id="KW-1185">Reference proteome</keyword>
<organism evidence="3 4">
    <name type="scientific">Mesorhizobium hawassense</name>
    <dbReference type="NCBI Taxonomy" id="1209954"/>
    <lineage>
        <taxon>Bacteria</taxon>
        <taxon>Pseudomonadati</taxon>
        <taxon>Pseudomonadota</taxon>
        <taxon>Alphaproteobacteria</taxon>
        <taxon>Hyphomicrobiales</taxon>
        <taxon>Phyllobacteriaceae</taxon>
        <taxon>Mesorhizobium</taxon>
    </lineage>
</organism>
<comment type="caution">
    <text evidence="3">The sequence shown here is derived from an EMBL/GenBank/DDBJ whole genome shotgun (WGS) entry which is preliminary data.</text>
</comment>
<dbReference type="EMBL" id="QMBP01000006">
    <property type="protein sequence ID" value="RAZ90147.1"/>
    <property type="molecule type" value="Genomic_DNA"/>
</dbReference>
<protein>
    <recommendedName>
        <fullName evidence="2">Arc-like DNA binding domain-containing protein</fullName>
    </recommendedName>
</protein>
<feature type="domain" description="Arc-like DNA binding" evidence="2">
    <location>
        <begin position="8"/>
        <end position="53"/>
    </location>
</feature>
<evidence type="ECO:0000259" key="2">
    <source>
        <dbReference type="Pfam" id="PF03869"/>
    </source>
</evidence>
<dbReference type="GO" id="GO:0006355">
    <property type="term" value="P:regulation of DNA-templated transcription"/>
    <property type="evidence" value="ECO:0007669"/>
    <property type="project" value="InterPro"/>
</dbReference>
<feature type="compositionally biased region" description="Basic and acidic residues" evidence="1">
    <location>
        <begin position="122"/>
        <end position="133"/>
    </location>
</feature>
<evidence type="ECO:0000256" key="1">
    <source>
        <dbReference type="SAM" id="MobiDB-lite"/>
    </source>
</evidence>
<sequence length="160" mass="18182">MAKKTLVRNQDQFLVRLPEGMRDRIKAKADRAGMSMNEAVVWCLEQYFPAPATLEDRVDALAKAVAALKRGSDLEAQIDEIVDEIDTTLREVAEGKIPASKSFRQKVIDKVEEWDMDELEAANERPFDDDTYRVHSYTPPSDDPAIPFEDPFDDNPKPKD</sequence>
<reference evidence="4" key="1">
    <citation type="submission" date="2018-06" db="EMBL/GenBank/DDBJ databases">
        <authorList>
            <person name="Helene L.C."/>
            <person name="Dall'Agnol R."/>
            <person name="Delamuta J.R."/>
            <person name="Hungria M."/>
        </authorList>
    </citation>
    <scope>NUCLEOTIDE SEQUENCE [LARGE SCALE GENOMIC DNA]</scope>
    <source>
        <strain evidence="4">AC99b</strain>
    </source>
</reference>
<dbReference type="AlphaFoldDB" id="A0A330HZJ0"/>
<reference evidence="3 4" key="2">
    <citation type="submission" date="2018-07" db="EMBL/GenBank/DDBJ databases">
        <title>Diversity of Mesorhizobium strains in Brazil.</title>
        <authorList>
            <person name="Helene L.C.F."/>
            <person name="Dall'Agnol R."/>
            <person name="Delamuta J.R.M."/>
            <person name="Hungria M."/>
        </authorList>
    </citation>
    <scope>NUCLEOTIDE SEQUENCE [LARGE SCALE GENOMIC DNA]</scope>
    <source>
        <strain evidence="3 4">AC99b</strain>
    </source>
</reference>
<name>A0A330HZJ0_9HYPH</name>
<dbReference type="Proteomes" id="UP000251558">
    <property type="component" value="Unassembled WGS sequence"/>
</dbReference>
<dbReference type="GO" id="GO:0003677">
    <property type="term" value="F:DNA binding"/>
    <property type="evidence" value="ECO:0007669"/>
    <property type="project" value="InterPro"/>
</dbReference>
<dbReference type="Pfam" id="PF03869">
    <property type="entry name" value="Arc"/>
    <property type="match status" value="1"/>
</dbReference>
<dbReference type="Gene3D" id="1.10.1220.10">
    <property type="entry name" value="Met repressor-like"/>
    <property type="match status" value="1"/>
</dbReference>
<proteinExistence type="predicted"/>